<dbReference type="InterPro" id="IPR039448">
    <property type="entry name" value="Beta_helix"/>
</dbReference>
<organism evidence="3 4">
    <name type="scientific">Russula ochroleuca</name>
    <dbReference type="NCBI Taxonomy" id="152965"/>
    <lineage>
        <taxon>Eukaryota</taxon>
        <taxon>Fungi</taxon>
        <taxon>Dikarya</taxon>
        <taxon>Basidiomycota</taxon>
        <taxon>Agaricomycotina</taxon>
        <taxon>Agaricomycetes</taxon>
        <taxon>Russulales</taxon>
        <taxon>Russulaceae</taxon>
        <taxon>Russula</taxon>
    </lineage>
</organism>
<dbReference type="InterPro" id="IPR006626">
    <property type="entry name" value="PbH1"/>
</dbReference>
<keyword evidence="4" id="KW-1185">Reference proteome</keyword>
<evidence type="ECO:0000259" key="2">
    <source>
        <dbReference type="Pfam" id="PF13229"/>
    </source>
</evidence>
<gene>
    <name evidence="3" type="ORF">DFH94DRAFT_689054</name>
</gene>
<proteinExistence type="predicted"/>
<comment type="caution">
    <text evidence="3">The sequence shown here is derived from an EMBL/GenBank/DDBJ whole genome shotgun (WGS) entry which is preliminary data.</text>
</comment>
<dbReference type="AlphaFoldDB" id="A0A9P5N2J4"/>
<feature type="domain" description="Right handed beta helix" evidence="2">
    <location>
        <begin position="170"/>
        <end position="341"/>
    </location>
</feature>
<keyword evidence="1" id="KW-0472">Membrane</keyword>
<dbReference type="Proteomes" id="UP000759537">
    <property type="component" value="Unassembled WGS sequence"/>
</dbReference>
<dbReference type="Pfam" id="PF13229">
    <property type="entry name" value="Beta_helix"/>
    <property type="match status" value="1"/>
</dbReference>
<dbReference type="EMBL" id="WHVB01000003">
    <property type="protein sequence ID" value="KAF8484661.1"/>
    <property type="molecule type" value="Genomic_DNA"/>
</dbReference>
<sequence>MSFEGPTPIPLSSNPVLSRRASCIPSDPANTVTDRLNLALNSSGPGFVLQLCPDETYLIQAPILFAAPNQEISTVGYPTDNSRATLAVSGPVANGQGHTTAIDGTCPNCSGAILRNIQINGTRAGAPPTAGGANIEMGGPNSNQLIEYVHSYDPRSWSCLHIAEGSLLCNNVVVQNNDIGPCGSDAFQQWADGISVSCRSAIVRNNMVKDPTDGGIVLFGSPGTLVINNTIWVENSTLLGGINMVDVVPWGGNYTGTVVRNNTIIGGFATDSKSASQNDGQNVDDVIIKIGIAIGPQTWFVDQFGANVSSSGTALNNSLTGAFGYGIAITSAQNFTVQGNLLVGNTSFIGSRGPNCSASNPTPASAAFVVGFANVTTSALQSGFQSVQDAKGLTCVLPPDGGDYWPYGGNPSSTSPTATPTSAKNSAKHLSSGAKAALAISIIVAVVAIIVGIIFARRWAVKRQLKNSSLRARVYRRSVKG</sequence>
<evidence type="ECO:0000313" key="3">
    <source>
        <dbReference type="EMBL" id="KAF8484661.1"/>
    </source>
</evidence>
<dbReference type="SUPFAM" id="SSF51126">
    <property type="entry name" value="Pectin lyase-like"/>
    <property type="match status" value="1"/>
</dbReference>
<dbReference type="InterPro" id="IPR011050">
    <property type="entry name" value="Pectin_lyase_fold/virulence"/>
</dbReference>
<feature type="transmembrane region" description="Helical" evidence="1">
    <location>
        <begin position="436"/>
        <end position="456"/>
    </location>
</feature>
<evidence type="ECO:0000256" key="1">
    <source>
        <dbReference type="SAM" id="Phobius"/>
    </source>
</evidence>
<evidence type="ECO:0000313" key="4">
    <source>
        <dbReference type="Proteomes" id="UP000759537"/>
    </source>
</evidence>
<protein>
    <recommendedName>
        <fullName evidence="2">Right handed beta helix domain-containing protein</fullName>
    </recommendedName>
</protein>
<accession>A0A9P5N2J4</accession>
<keyword evidence="1" id="KW-0812">Transmembrane</keyword>
<reference evidence="3" key="1">
    <citation type="submission" date="2019-10" db="EMBL/GenBank/DDBJ databases">
        <authorList>
            <consortium name="DOE Joint Genome Institute"/>
            <person name="Kuo A."/>
            <person name="Miyauchi S."/>
            <person name="Kiss E."/>
            <person name="Drula E."/>
            <person name="Kohler A."/>
            <person name="Sanchez-Garcia M."/>
            <person name="Andreopoulos B."/>
            <person name="Barry K.W."/>
            <person name="Bonito G."/>
            <person name="Buee M."/>
            <person name="Carver A."/>
            <person name="Chen C."/>
            <person name="Cichocki N."/>
            <person name="Clum A."/>
            <person name="Culley D."/>
            <person name="Crous P.W."/>
            <person name="Fauchery L."/>
            <person name="Girlanda M."/>
            <person name="Hayes R."/>
            <person name="Keri Z."/>
            <person name="LaButti K."/>
            <person name="Lipzen A."/>
            <person name="Lombard V."/>
            <person name="Magnuson J."/>
            <person name="Maillard F."/>
            <person name="Morin E."/>
            <person name="Murat C."/>
            <person name="Nolan M."/>
            <person name="Ohm R."/>
            <person name="Pangilinan J."/>
            <person name="Pereira M."/>
            <person name="Perotto S."/>
            <person name="Peter M."/>
            <person name="Riley R."/>
            <person name="Sitrit Y."/>
            <person name="Stielow B."/>
            <person name="Szollosi G."/>
            <person name="Zifcakova L."/>
            <person name="Stursova M."/>
            <person name="Spatafora J.W."/>
            <person name="Tedersoo L."/>
            <person name="Vaario L.-M."/>
            <person name="Yamada A."/>
            <person name="Yan M."/>
            <person name="Wang P."/>
            <person name="Xu J."/>
            <person name="Bruns T."/>
            <person name="Baldrian P."/>
            <person name="Vilgalys R."/>
            <person name="Henrissat B."/>
            <person name="Grigoriev I.V."/>
            <person name="Hibbett D."/>
            <person name="Nagy L.G."/>
            <person name="Martin F.M."/>
        </authorList>
    </citation>
    <scope>NUCLEOTIDE SEQUENCE</scope>
    <source>
        <strain evidence="3">Prilba</strain>
    </source>
</reference>
<dbReference type="OrthoDB" id="2587928at2759"/>
<name>A0A9P5N2J4_9AGAM</name>
<dbReference type="Gene3D" id="2.160.20.10">
    <property type="entry name" value="Single-stranded right-handed beta-helix, Pectin lyase-like"/>
    <property type="match status" value="1"/>
</dbReference>
<dbReference type="InterPro" id="IPR012334">
    <property type="entry name" value="Pectin_lyas_fold"/>
</dbReference>
<dbReference type="SMART" id="SM00710">
    <property type="entry name" value="PbH1"/>
    <property type="match status" value="7"/>
</dbReference>
<reference evidence="3" key="2">
    <citation type="journal article" date="2020" name="Nat. Commun.">
        <title>Large-scale genome sequencing of mycorrhizal fungi provides insights into the early evolution of symbiotic traits.</title>
        <authorList>
            <person name="Miyauchi S."/>
            <person name="Kiss E."/>
            <person name="Kuo A."/>
            <person name="Drula E."/>
            <person name="Kohler A."/>
            <person name="Sanchez-Garcia M."/>
            <person name="Morin E."/>
            <person name="Andreopoulos B."/>
            <person name="Barry K.W."/>
            <person name="Bonito G."/>
            <person name="Buee M."/>
            <person name="Carver A."/>
            <person name="Chen C."/>
            <person name="Cichocki N."/>
            <person name="Clum A."/>
            <person name="Culley D."/>
            <person name="Crous P.W."/>
            <person name="Fauchery L."/>
            <person name="Girlanda M."/>
            <person name="Hayes R.D."/>
            <person name="Keri Z."/>
            <person name="LaButti K."/>
            <person name="Lipzen A."/>
            <person name="Lombard V."/>
            <person name="Magnuson J."/>
            <person name="Maillard F."/>
            <person name="Murat C."/>
            <person name="Nolan M."/>
            <person name="Ohm R.A."/>
            <person name="Pangilinan J."/>
            <person name="Pereira M.F."/>
            <person name="Perotto S."/>
            <person name="Peter M."/>
            <person name="Pfister S."/>
            <person name="Riley R."/>
            <person name="Sitrit Y."/>
            <person name="Stielow J.B."/>
            <person name="Szollosi G."/>
            <person name="Zifcakova L."/>
            <person name="Stursova M."/>
            <person name="Spatafora J.W."/>
            <person name="Tedersoo L."/>
            <person name="Vaario L.M."/>
            <person name="Yamada A."/>
            <person name="Yan M."/>
            <person name="Wang P."/>
            <person name="Xu J."/>
            <person name="Bruns T."/>
            <person name="Baldrian P."/>
            <person name="Vilgalys R."/>
            <person name="Dunand C."/>
            <person name="Henrissat B."/>
            <person name="Grigoriev I.V."/>
            <person name="Hibbett D."/>
            <person name="Nagy L.G."/>
            <person name="Martin F.M."/>
        </authorList>
    </citation>
    <scope>NUCLEOTIDE SEQUENCE</scope>
    <source>
        <strain evidence="3">Prilba</strain>
    </source>
</reference>
<keyword evidence="1" id="KW-1133">Transmembrane helix</keyword>